<name>A0A498DAZ4_9BACI</name>
<keyword evidence="2" id="KW-0378">Hydrolase</keyword>
<dbReference type="AlphaFoldDB" id="A0A498DAZ4"/>
<dbReference type="OrthoDB" id="503948at2"/>
<dbReference type="Pfam" id="PF06028">
    <property type="entry name" value="DUF915"/>
    <property type="match status" value="1"/>
</dbReference>
<dbReference type="InterPro" id="IPR029058">
    <property type="entry name" value="AB_hydrolase_fold"/>
</dbReference>
<accession>A0A498DAZ4</accession>
<dbReference type="PANTHER" id="PTHR37946">
    <property type="entry name" value="SLL1969 PROTEIN"/>
    <property type="match status" value="1"/>
</dbReference>
<dbReference type="InterPro" id="IPR010315">
    <property type="entry name" value="DUF915_hydro-like"/>
</dbReference>
<keyword evidence="3" id="KW-1185">Reference proteome</keyword>
<evidence type="ECO:0000256" key="1">
    <source>
        <dbReference type="SAM" id="Phobius"/>
    </source>
</evidence>
<evidence type="ECO:0000313" key="3">
    <source>
        <dbReference type="Proteomes" id="UP000270219"/>
    </source>
</evidence>
<dbReference type="SUPFAM" id="SSF53474">
    <property type="entry name" value="alpha/beta-Hydrolases"/>
    <property type="match status" value="1"/>
</dbReference>
<dbReference type="EMBL" id="RCHR01000006">
    <property type="protein sequence ID" value="RLL42158.1"/>
    <property type="molecule type" value="Genomic_DNA"/>
</dbReference>
<reference evidence="2 3" key="1">
    <citation type="submission" date="2018-10" db="EMBL/GenBank/DDBJ databases">
        <title>Oceanobacillus sp. YLB-02 draft genome.</title>
        <authorList>
            <person name="Yu L."/>
        </authorList>
    </citation>
    <scope>NUCLEOTIDE SEQUENCE [LARGE SCALE GENOMIC DNA]</scope>
    <source>
        <strain evidence="2 3">YLB-02</strain>
    </source>
</reference>
<gene>
    <name evidence="2" type="ORF">D8M04_16010</name>
</gene>
<feature type="transmembrane region" description="Helical" evidence="1">
    <location>
        <begin position="29"/>
        <end position="46"/>
    </location>
</feature>
<protein>
    <submittedName>
        <fullName evidence="2">Alpha/beta fold hydrolase</fullName>
    </submittedName>
</protein>
<dbReference type="Proteomes" id="UP000270219">
    <property type="component" value="Unassembled WGS sequence"/>
</dbReference>
<organism evidence="2 3">
    <name type="scientific">Oceanobacillus piezotolerans</name>
    <dbReference type="NCBI Taxonomy" id="2448030"/>
    <lineage>
        <taxon>Bacteria</taxon>
        <taxon>Bacillati</taxon>
        <taxon>Bacillota</taxon>
        <taxon>Bacilli</taxon>
        <taxon>Bacillales</taxon>
        <taxon>Bacillaceae</taxon>
        <taxon>Oceanobacillus</taxon>
    </lineage>
</organism>
<proteinExistence type="predicted"/>
<dbReference type="GO" id="GO:0016787">
    <property type="term" value="F:hydrolase activity"/>
    <property type="evidence" value="ECO:0007669"/>
    <property type="project" value="UniProtKB-KW"/>
</dbReference>
<keyword evidence="1" id="KW-1133">Transmembrane helix</keyword>
<evidence type="ECO:0000313" key="2">
    <source>
        <dbReference type="EMBL" id="RLL42158.1"/>
    </source>
</evidence>
<dbReference type="PANTHER" id="PTHR37946:SF1">
    <property type="entry name" value="SLL1969 PROTEIN"/>
    <property type="match status" value="1"/>
</dbReference>
<dbReference type="Gene3D" id="3.40.50.1820">
    <property type="entry name" value="alpha/beta hydrolase"/>
    <property type="match status" value="1"/>
</dbReference>
<sequence>MEGRFSIILSSYKACIYKRREGKFLKKRYIILLLLMLLGSIFILYVPNKVKSEYNLGVPTVFVHGYKGTYNSFTNLLDRFEANGWGEKRIVYYVSSDGRIHDYYTEGSNPAYIQIILQNNRASFANSTEWLSKALRHLKKKYGVETVNLVGHSMGGIISTKYTIEYKEEAYPNVNKLITIGSPFDGIYSEEYFRIHHDAAAEDLKPNSLALEMLYRSDFPDRIAVLNIGSSGDAISFPDSVKAISKIVPKSQLKEVIIEDEDLGHSALHENTRVDKLIRTFLW</sequence>
<comment type="caution">
    <text evidence="2">The sequence shown here is derived from an EMBL/GenBank/DDBJ whole genome shotgun (WGS) entry which is preliminary data.</text>
</comment>
<keyword evidence="1" id="KW-0472">Membrane</keyword>
<keyword evidence="1" id="KW-0812">Transmembrane</keyword>